<organism evidence="2 3">
    <name type="scientific">Leptolinea tardivitalis</name>
    <dbReference type="NCBI Taxonomy" id="229920"/>
    <lineage>
        <taxon>Bacteria</taxon>
        <taxon>Bacillati</taxon>
        <taxon>Chloroflexota</taxon>
        <taxon>Anaerolineae</taxon>
        <taxon>Anaerolineales</taxon>
        <taxon>Anaerolineaceae</taxon>
        <taxon>Leptolinea</taxon>
    </lineage>
</organism>
<dbReference type="PANTHER" id="PTHR35007">
    <property type="entry name" value="INTEGRAL MEMBRANE PROTEIN-RELATED"/>
    <property type="match status" value="1"/>
</dbReference>
<feature type="transmembrane region" description="Helical" evidence="1">
    <location>
        <begin position="234"/>
        <end position="253"/>
    </location>
</feature>
<dbReference type="RefSeq" id="WP_062422229.1">
    <property type="nucleotide sequence ID" value="NZ_BBYA01000010.1"/>
</dbReference>
<evidence type="ECO:0000313" key="3">
    <source>
        <dbReference type="Proteomes" id="UP000050430"/>
    </source>
</evidence>
<keyword evidence="3" id="KW-1185">Reference proteome</keyword>
<feature type="transmembrane region" description="Helical" evidence="1">
    <location>
        <begin position="88"/>
        <end position="105"/>
    </location>
</feature>
<keyword evidence="1" id="KW-0472">Membrane</keyword>
<dbReference type="STRING" id="229920.ADM99_14440"/>
<evidence type="ECO:0000313" key="2">
    <source>
        <dbReference type="EMBL" id="KPL70353.1"/>
    </source>
</evidence>
<evidence type="ECO:0000256" key="1">
    <source>
        <dbReference type="SAM" id="Phobius"/>
    </source>
</evidence>
<protein>
    <recommendedName>
        <fullName evidence="4">Type II secretion system protein GspF domain-containing protein</fullName>
    </recommendedName>
</protein>
<sequence>MTLLIPVVGLLCTTLVLLLWYPKPTRTGKLADLYTVDSARTLSSLDQKTLDYKLLAAGLPIKPVTFRLLCVAAGIGGAVITWLFLPGLPAIVVGGIVFYVPNAWLDDRVKSRGRKIDQLLPIGIGRIAAGLLAGGSVPDVLQQVGESLEIEKTNPLTPEFVLTASEMRIKDRVEALRGLASRSPSVSLANLAQLLEGYTEAGGRAYTGVLMDISMRVQQILIARNRAQAKAGDSLVSAKVLPAVLVLILVYLSQDPMVRASLNAIPVQIVIGVTMAAMVFGYVIIRSMIMEAV</sequence>
<keyword evidence="1" id="KW-1133">Transmembrane helix</keyword>
<keyword evidence="1" id="KW-0812">Transmembrane</keyword>
<reference evidence="2 3" key="1">
    <citation type="submission" date="2015-07" db="EMBL/GenBank/DDBJ databases">
        <title>Genome sequence of Leptolinea tardivitalis DSM 16556.</title>
        <authorList>
            <person name="Hemp J."/>
            <person name="Ward L.M."/>
            <person name="Pace L.A."/>
            <person name="Fischer W.W."/>
        </authorList>
    </citation>
    <scope>NUCLEOTIDE SEQUENCE [LARGE SCALE GENOMIC DNA]</scope>
    <source>
        <strain evidence="2 3">YMTK-2</strain>
    </source>
</reference>
<evidence type="ECO:0008006" key="4">
    <source>
        <dbReference type="Google" id="ProtNLM"/>
    </source>
</evidence>
<accession>A0A0P6WKQ5</accession>
<dbReference type="Proteomes" id="UP000050430">
    <property type="component" value="Unassembled WGS sequence"/>
</dbReference>
<dbReference type="AlphaFoldDB" id="A0A0P6WKQ5"/>
<proteinExistence type="predicted"/>
<comment type="caution">
    <text evidence="2">The sequence shown here is derived from an EMBL/GenBank/DDBJ whole genome shotgun (WGS) entry which is preliminary data.</text>
</comment>
<dbReference type="OrthoDB" id="166459at2"/>
<gene>
    <name evidence="2" type="ORF">ADM99_14440</name>
</gene>
<dbReference type="EMBL" id="LGCK01000014">
    <property type="protein sequence ID" value="KPL70353.1"/>
    <property type="molecule type" value="Genomic_DNA"/>
</dbReference>
<feature type="transmembrane region" description="Helical" evidence="1">
    <location>
        <begin position="265"/>
        <end position="285"/>
    </location>
</feature>
<name>A0A0P6WKQ5_9CHLR</name>
<dbReference type="PANTHER" id="PTHR35007:SF1">
    <property type="entry name" value="PILUS ASSEMBLY PROTEIN"/>
    <property type="match status" value="1"/>
</dbReference>
<feature type="transmembrane region" description="Helical" evidence="1">
    <location>
        <begin position="6"/>
        <end position="22"/>
    </location>
</feature>